<feature type="compositionally biased region" description="Pro residues" evidence="1">
    <location>
        <begin position="72"/>
        <end position="91"/>
    </location>
</feature>
<reference evidence="3" key="1">
    <citation type="submission" date="2022-05" db="EMBL/GenBank/DDBJ databases">
        <title>A methanotrophic Mycobacterium dominates a cave microbial ecosystem.</title>
        <authorList>
            <person name="Van Spanning R.J.M."/>
            <person name="Guan Q."/>
            <person name="Melkonian C."/>
            <person name="Gallant J."/>
            <person name="Polerecky L."/>
            <person name="Flot J.-F."/>
            <person name="Brandt B.W."/>
            <person name="Braster M."/>
            <person name="Iturbe Espinoza P."/>
            <person name="Aerts J."/>
            <person name="Meima-Franke M."/>
            <person name="Piersma S.R."/>
            <person name="Bunduc C."/>
            <person name="Ummels R."/>
            <person name="Pain A."/>
            <person name="Fleming E.J."/>
            <person name="van der Wel N."/>
            <person name="Gherman V.D."/>
            <person name="Sarbu S.M."/>
            <person name="Bodelier P.L.E."/>
            <person name="Bitter W."/>
        </authorList>
    </citation>
    <scope>NUCLEOTIDE SEQUENCE</scope>
    <source>
        <strain evidence="3">Sulfur Cave</strain>
        <plasmid evidence="3">unnamed</plasmid>
    </source>
</reference>
<evidence type="ECO:0000313" key="4">
    <source>
        <dbReference type="Proteomes" id="UP001056610"/>
    </source>
</evidence>
<dbReference type="Proteomes" id="UP001056610">
    <property type="component" value="Plasmid unnamed"/>
</dbReference>
<evidence type="ECO:0000313" key="3">
    <source>
        <dbReference type="EMBL" id="UQX13425.1"/>
    </source>
</evidence>
<proteinExistence type="predicted"/>
<dbReference type="InterPro" id="IPR050625">
    <property type="entry name" value="ParA/MinD_ATPase"/>
</dbReference>
<dbReference type="InterPro" id="IPR025669">
    <property type="entry name" value="AAA_dom"/>
</dbReference>
<dbReference type="PANTHER" id="PTHR43384:SF14">
    <property type="entry name" value="ESX-1 SECRETION-ASSOCIATED PROTEIN ESPI"/>
    <property type="match status" value="1"/>
</dbReference>
<feature type="domain" description="AAA" evidence="2">
    <location>
        <begin position="171"/>
        <end position="327"/>
    </location>
</feature>
<sequence>MSNDPDPYRGAFSQEPNPAPPPQANPEIPPAPPRPPRPPVPPPTAEESTGIVEPVGWQDGYRAAPPYSDQNPYPPRHYPPPGNYPPPPRPQYRPSSTPGALVPARRSVNDDADHPALDMTDVRGMSVPAKHGWRAVLNTLPGISIGPGKDERDEIGLKERVVRPVRTTFTVGVLNLKGGVGKTSVTKSLGSVMCSERGDQVIAVDLDNDSGNLTDRHGRETPLSILDLVADSSVSRYHDVRHHTSMDKVSKLEVLGQPEFARTDRVVERDDFHTTMGLLGEYYSVVLLDCGTALKTELMQAVLLESQALVVVTNASTDSLRETDQTLQWLRNNGYQKLMENVVLVINHTEAGRPNVVVPKVVEQFSRVIPNPKKRIFITPFDKHIHEGREINLDLLSKTSRRRYLEIAAALSDLFPRSAG</sequence>
<protein>
    <submittedName>
        <fullName evidence="3">MinD/ParA family protein</fullName>
    </submittedName>
</protein>
<accession>A0ABY4QTK9</accession>
<evidence type="ECO:0000256" key="1">
    <source>
        <dbReference type="SAM" id="MobiDB-lite"/>
    </source>
</evidence>
<keyword evidence="3" id="KW-0614">Plasmid</keyword>
<feature type="region of interest" description="Disordered" evidence="1">
    <location>
        <begin position="1"/>
        <end position="114"/>
    </location>
</feature>
<name>A0ABY4QTK9_9MYCO</name>
<gene>
    <name evidence="3" type="ORF">M5I08_24780</name>
</gene>
<keyword evidence="4" id="KW-1185">Reference proteome</keyword>
<dbReference type="Pfam" id="PF13614">
    <property type="entry name" value="AAA_31"/>
    <property type="match status" value="1"/>
</dbReference>
<dbReference type="PANTHER" id="PTHR43384">
    <property type="entry name" value="SEPTUM SITE-DETERMINING PROTEIN MIND HOMOLOG, CHLOROPLASTIC-RELATED"/>
    <property type="match status" value="1"/>
</dbReference>
<dbReference type="RefSeq" id="WP_219069450.1">
    <property type="nucleotide sequence ID" value="NZ_CAJUXY010000056.1"/>
</dbReference>
<geneLocation type="plasmid" evidence="3 4">
    <name>unnamed</name>
</geneLocation>
<evidence type="ECO:0000259" key="2">
    <source>
        <dbReference type="Pfam" id="PF13614"/>
    </source>
</evidence>
<dbReference type="EMBL" id="CP097321">
    <property type="protein sequence ID" value="UQX13425.1"/>
    <property type="molecule type" value="Genomic_DNA"/>
</dbReference>
<organism evidence="3 4">
    <name type="scientific">Candidatus Mycobacterium methanotrophicum</name>
    <dbReference type="NCBI Taxonomy" id="2943498"/>
    <lineage>
        <taxon>Bacteria</taxon>
        <taxon>Bacillati</taxon>
        <taxon>Actinomycetota</taxon>
        <taxon>Actinomycetes</taxon>
        <taxon>Mycobacteriales</taxon>
        <taxon>Mycobacteriaceae</taxon>
        <taxon>Mycobacterium</taxon>
    </lineage>
</organism>
<feature type="compositionally biased region" description="Pro residues" evidence="1">
    <location>
        <begin position="17"/>
        <end position="44"/>
    </location>
</feature>